<accession>A0A0E9VMK7</accession>
<protein>
    <submittedName>
        <fullName evidence="1">Uncharacterized protein</fullName>
    </submittedName>
</protein>
<sequence>MLSLLYFCLADRVEKLTFRCAQ</sequence>
<name>A0A0E9VMK7_ANGAN</name>
<organism evidence="1">
    <name type="scientific">Anguilla anguilla</name>
    <name type="common">European freshwater eel</name>
    <name type="synonym">Muraena anguilla</name>
    <dbReference type="NCBI Taxonomy" id="7936"/>
    <lineage>
        <taxon>Eukaryota</taxon>
        <taxon>Metazoa</taxon>
        <taxon>Chordata</taxon>
        <taxon>Craniata</taxon>
        <taxon>Vertebrata</taxon>
        <taxon>Euteleostomi</taxon>
        <taxon>Actinopterygii</taxon>
        <taxon>Neopterygii</taxon>
        <taxon>Teleostei</taxon>
        <taxon>Anguilliformes</taxon>
        <taxon>Anguillidae</taxon>
        <taxon>Anguilla</taxon>
    </lineage>
</organism>
<reference evidence="1" key="2">
    <citation type="journal article" date="2015" name="Fish Shellfish Immunol.">
        <title>Early steps in the European eel (Anguilla anguilla)-Vibrio vulnificus interaction in the gills: Role of the RtxA13 toxin.</title>
        <authorList>
            <person name="Callol A."/>
            <person name="Pajuelo D."/>
            <person name="Ebbesson L."/>
            <person name="Teles M."/>
            <person name="MacKenzie S."/>
            <person name="Amaro C."/>
        </authorList>
    </citation>
    <scope>NUCLEOTIDE SEQUENCE</scope>
</reference>
<evidence type="ECO:0000313" key="1">
    <source>
        <dbReference type="EMBL" id="JAH79236.1"/>
    </source>
</evidence>
<proteinExistence type="predicted"/>
<dbReference type="AlphaFoldDB" id="A0A0E9VMK7"/>
<reference evidence="1" key="1">
    <citation type="submission" date="2014-11" db="EMBL/GenBank/DDBJ databases">
        <authorList>
            <person name="Amaro Gonzalez C."/>
        </authorList>
    </citation>
    <scope>NUCLEOTIDE SEQUENCE</scope>
</reference>
<dbReference type="EMBL" id="GBXM01029341">
    <property type="protein sequence ID" value="JAH79236.1"/>
    <property type="molecule type" value="Transcribed_RNA"/>
</dbReference>